<evidence type="ECO:0000313" key="14">
    <source>
        <dbReference type="Proteomes" id="UP001305815"/>
    </source>
</evidence>
<dbReference type="EC" id="2.7.1.180" evidence="2 11"/>
<dbReference type="PIRSF" id="PIRSF006268">
    <property type="entry name" value="ApbE"/>
    <property type="match status" value="1"/>
</dbReference>
<evidence type="ECO:0000256" key="2">
    <source>
        <dbReference type="ARBA" id="ARBA00011955"/>
    </source>
</evidence>
<dbReference type="Proteomes" id="UP001305815">
    <property type="component" value="Chromosome"/>
</dbReference>
<keyword evidence="12" id="KW-0732">Signal</keyword>
<dbReference type="PANTHER" id="PTHR30040">
    <property type="entry name" value="THIAMINE BIOSYNTHESIS LIPOPROTEIN APBE"/>
    <property type="match status" value="1"/>
</dbReference>
<accession>A0ABM8ICK3</accession>
<proteinExistence type="inferred from homology"/>
<dbReference type="PANTHER" id="PTHR30040:SF2">
    <property type="entry name" value="FAD:PROTEIN FMN TRANSFERASE"/>
    <property type="match status" value="1"/>
</dbReference>
<comment type="similarity">
    <text evidence="11">Belongs to the ApbE family.</text>
</comment>
<reference evidence="14" key="1">
    <citation type="journal article" date="2023" name="Int. J. Syst. Evol. Microbiol.">
        <title>Claveliimonas bilis gen. nov., sp. nov., deoxycholic acid-producing bacteria isolated from human faeces, and reclassification of Sellimonas monacensis Zenner et al. 2021 as Claveliimonas monacensis comb. nov.</title>
        <authorList>
            <person name="Hisatomi A."/>
            <person name="Kastawa N.W.E.P.G."/>
            <person name="Song I."/>
            <person name="Ohkuma M."/>
            <person name="Fukiya S."/>
            <person name="Sakamoto M."/>
        </authorList>
    </citation>
    <scope>NUCLEOTIDE SEQUENCE [LARGE SCALE GENOMIC DNA]</scope>
    <source>
        <strain evidence="14">12BBH14</strain>
    </source>
</reference>
<keyword evidence="4 11" id="KW-0285">Flavoprotein</keyword>
<gene>
    <name evidence="13" type="ORF">Lac1_29260</name>
</gene>
<protein>
    <recommendedName>
        <fullName evidence="3 11">FAD:protein FMN transferase</fullName>
        <ecNumber evidence="2 11">2.7.1.180</ecNumber>
    </recommendedName>
    <alternativeName>
        <fullName evidence="9 11">Flavin transferase</fullName>
    </alternativeName>
</protein>
<keyword evidence="6 11" id="KW-0479">Metal-binding</keyword>
<keyword evidence="5 11" id="KW-0808">Transferase</keyword>
<feature type="signal peptide" evidence="12">
    <location>
        <begin position="1"/>
        <end position="26"/>
    </location>
</feature>
<organism evidence="13 14">
    <name type="scientific">Claveliimonas bilis</name>
    <dbReference type="NCBI Taxonomy" id="3028070"/>
    <lineage>
        <taxon>Bacteria</taxon>
        <taxon>Bacillati</taxon>
        <taxon>Bacillota</taxon>
        <taxon>Clostridia</taxon>
        <taxon>Lachnospirales</taxon>
        <taxon>Lachnospiraceae</taxon>
        <taxon>Claveliimonas</taxon>
    </lineage>
</organism>
<evidence type="ECO:0000256" key="5">
    <source>
        <dbReference type="ARBA" id="ARBA00022679"/>
    </source>
</evidence>
<evidence type="ECO:0000256" key="7">
    <source>
        <dbReference type="ARBA" id="ARBA00022827"/>
    </source>
</evidence>
<dbReference type="RefSeq" id="WP_316265821.1">
    <property type="nucleotide sequence ID" value="NZ_AP027742.1"/>
</dbReference>
<comment type="catalytic activity">
    <reaction evidence="10 11">
        <text>L-threonyl-[protein] + FAD = FMN-L-threonyl-[protein] + AMP + H(+)</text>
        <dbReference type="Rhea" id="RHEA:36847"/>
        <dbReference type="Rhea" id="RHEA-COMP:11060"/>
        <dbReference type="Rhea" id="RHEA-COMP:11061"/>
        <dbReference type="ChEBI" id="CHEBI:15378"/>
        <dbReference type="ChEBI" id="CHEBI:30013"/>
        <dbReference type="ChEBI" id="CHEBI:57692"/>
        <dbReference type="ChEBI" id="CHEBI:74257"/>
        <dbReference type="ChEBI" id="CHEBI:456215"/>
        <dbReference type="EC" id="2.7.1.180"/>
    </reaction>
</comment>
<evidence type="ECO:0000313" key="13">
    <source>
        <dbReference type="EMBL" id="BDZ78743.1"/>
    </source>
</evidence>
<sequence>MRNKRFLSFSALTAAFSLCLSGCAGSQEASVQEHTAELFAMGTYMNFTAYGEQADAALDEAVSHVEEWESLWSVTDENSEIYAANHSHGRPVPLSTETENLLRFALEMSGQTQGALDPTIYPLVSAWGFIDQEYRIPSDEEIQELLSLTGYEKVALENHAVTLPEGMQLDLGAAGKGYTGELLADHLKEQGVTSALLDIGGNIQMVGPKPDGTKWRLGIRNPFEDGSFGTLEAQDCAVVTSGGYERYFTGGDGTTYWHILDPATGRPADSDLASVTIIGDSGVLCDALSTAIFVMGLEEGIQCWETYGGFDMLLMTLDGEIYLTEGIEENFTPEEEFSEQTIHVMEA</sequence>
<keyword evidence="7 11" id="KW-0274">FAD</keyword>
<name>A0ABM8ICK3_9FIRM</name>
<evidence type="ECO:0000256" key="12">
    <source>
        <dbReference type="SAM" id="SignalP"/>
    </source>
</evidence>
<feature type="chain" id="PRO_5046728942" description="FAD:protein FMN transferase" evidence="12">
    <location>
        <begin position="27"/>
        <end position="347"/>
    </location>
</feature>
<dbReference type="InterPro" id="IPR003374">
    <property type="entry name" value="ApbE-like_sf"/>
</dbReference>
<dbReference type="Gene3D" id="3.10.520.10">
    <property type="entry name" value="ApbE-like domains"/>
    <property type="match status" value="1"/>
</dbReference>
<comment type="cofactor">
    <cofactor evidence="1">
        <name>Mg(2+)</name>
        <dbReference type="ChEBI" id="CHEBI:18420"/>
    </cofactor>
</comment>
<evidence type="ECO:0000256" key="8">
    <source>
        <dbReference type="ARBA" id="ARBA00022842"/>
    </source>
</evidence>
<evidence type="ECO:0000256" key="3">
    <source>
        <dbReference type="ARBA" id="ARBA00016337"/>
    </source>
</evidence>
<dbReference type="SUPFAM" id="SSF143631">
    <property type="entry name" value="ApbE-like"/>
    <property type="match status" value="1"/>
</dbReference>
<dbReference type="GO" id="GO:0016740">
    <property type="term" value="F:transferase activity"/>
    <property type="evidence" value="ECO:0007669"/>
    <property type="project" value="UniProtKB-KW"/>
</dbReference>
<evidence type="ECO:0000256" key="4">
    <source>
        <dbReference type="ARBA" id="ARBA00022630"/>
    </source>
</evidence>
<evidence type="ECO:0000256" key="1">
    <source>
        <dbReference type="ARBA" id="ARBA00001946"/>
    </source>
</evidence>
<dbReference type="Pfam" id="PF02424">
    <property type="entry name" value="ApbE"/>
    <property type="match status" value="1"/>
</dbReference>
<dbReference type="InterPro" id="IPR024932">
    <property type="entry name" value="ApbE"/>
</dbReference>
<evidence type="ECO:0000256" key="9">
    <source>
        <dbReference type="ARBA" id="ARBA00031306"/>
    </source>
</evidence>
<dbReference type="EMBL" id="AP027742">
    <property type="protein sequence ID" value="BDZ78743.1"/>
    <property type="molecule type" value="Genomic_DNA"/>
</dbReference>
<evidence type="ECO:0000256" key="6">
    <source>
        <dbReference type="ARBA" id="ARBA00022723"/>
    </source>
</evidence>
<evidence type="ECO:0000256" key="11">
    <source>
        <dbReference type="PIRNR" id="PIRNR006268"/>
    </source>
</evidence>
<keyword evidence="14" id="KW-1185">Reference proteome</keyword>
<keyword evidence="8 11" id="KW-0460">Magnesium</keyword>
<evidence type="ECO:0000256" key="10">
    <source>
        <dbReference type="ARBA" id="ARBA00048540"/>
    </source>
</evidence>